<dbReference type="InterPro" id="IPR036188">
    <property type="entry name" value="FAD/NAD-bd_sf"/>
</dbReference>
<keyword evidence="9" id="KW-1133">Transmembrane helix</keyword>
<keyword evidence="4" id="KW-0274">FAD</keyword>
<dbReference type="EMBL" id="BHZE01000042">
    <property type="protein sequence ID" value="GCD78740.1"/>
    <property type="molecule type" value="Genomic_DNA"/>
</dbReference>
<dbReference type="AlphaFoldDB" id="A0A401XP08"/>
<evidence type="ECO:0000313" key="13">
    <source>
        <dbReference type="Proteomes" id="UP000286715"/>
    </source>
</evidence>
<dbReference type="Gene3D" id="3.50.50.100">
    <property type="match status" value="1"/>
</dbReference>
<dbReference type="Pfam" id="PF22366">
    <property type="entry name" value="NDH2_C"/>
    <property type="match status" value="1"/>
</dbReference>
<dbReference type="PRINTS" id="PR00368">
    <property type="entry name" value="FADPNR"/>
</dbReference>
<dbReference type="Proteomes" id="UP000286715">
    <property type="component" value="Unassembled WGS sequence"/>
</dbReference>
<protein>
    <recommendedName>
        <fullName evidence="2">NADH:ubiquinone reductase (non-electrogenic)</fullName>
        <ecNumber evidence="2">1.6.5.9</ecNumber>
    </recommendedName>
</protein>
<evidence type="ECO:0000259" key="11">
    <source>
        <dbReference type="Pfam" id="PF22366"/>
    </source>
</evidence>
<sequence length="423" mass="47175">MNSPHLVVIGCGFAGLELIKHLNKSPYRITVLDKNNYFNFQPLMYQVASGGLGPDAIAYPLRKIISKMPNVTFRMAEVLEVDLKNNTVKTTVGDIPFDYLCIATGAKTNFFGNKVLETHCMQLKSIPDALDIRSDILQELEKALSETDTGKIKRILNFVIVGGGPTGVETAGALAEIKNHVIPADYKELDPSLMQVYLIEASHRVLSAMSEISSAKAEEYLKELGVNVLTNTSVTAYDPSSGILTLSDGSVVETDTVIWTAGVMGKTLEGIDTHYIAKGNRYKVDAFNRLEGFENVFVIGDLAYMTADEAYPNGHPMVATVAQQQGRALAKNLLRKLKNKPLTPFKYFNKGSMATVGRHKAVVEIGKIKIQGYLAWFGWMFLHLMYIVGFRNRTVVFVNWLWNYFTYQRAIRLIIRPFRQNVS</sequence>
<keyword evidence="5" id="KW-0809">Transit peptide</keyword>
<evidence type="ECO:0000313" key="12">
    <source>
        <dbReference type="EMBL" id="GCD78740.1"/>
    </source>
</evidence>
<dbReference type="PANTHER" id="PTHR43706:SF47">
    <property type="entry name" value="EXTERNAL NADH-UBIQUINONE OXIDOREDUCTASE 1, MITOCHONDRIAL-RELATED"/>
    <property type="match status" value="1"/>
</dbReference>
<name>A0A401XP08_9FLAO</name>
<gene>
    <name evidence="12" type="ORF">JCM31826_22220</name>
</gene>
<dbReference type="InterPro" id="IPR023753">
    <property type="entry name" value="FAD/NAD-binding_dom"/>
</dbReference>
<keyword evidence="6" id="KW-0560">Oxidoreductase</keyword>
<keyword evidence="9" id="KW-0472">Membrane</keyword>
<organism evidence="12 13">
    <name type="scientific">Thermaurantimonas aggregans</name>
    <dbReference type="NCBI Taxonomy" id="2173829"/>
    <lineage>
        <taxon>Bacteria</taxon>
        <taxon>Pseudomonadati</taxon>
        <taxon>Bacteroidota</taxon>
        <taxon>Flavobacteriia</taxon>
        <taxon>Flavobacteriales</taxon>
        <taxon>Schleiferiaceae</taxon>
        <taxon>Thermaurantimonas</taxon>
    </lineage>
</organism>
<keyword evidence="7" id="KW-0520">NAD</keyword>
<dbReference type="SUPFAM" id="SSF51905">
    <property type="entry name" value="FAD/NAD(P)-binding domain"/>
    <property type="match status" value="2"/>
</dbReference>
<feature type="domain" description="FAD/NAD(P)-binding" evidence="10">
    <location>
        <begin position="5"/>
        <end position="326"/>
    </location>
</feature>
<keyword evidence="9" id="KW-0812">Transmembrane</keyword>
<comment type="catalytic activity">
    <reaction evidence="8">
        <text>a quinone + NADH + H(+) = a quinol + NAD(+)</text>
        <dbReference type="Rhea" id="RHEA:46160"/>
        <dbReference type="ChEBI" id="CHEBI:15378"/>
        <dbReference type="ChEBI" id="CHEBI:24646"/>
        <dbReference type="ChEBI" id="CHEBI:57540"/>
        <dbReference type="ChEBI" id="CHEBI:57945"/>
        <dbReference type="ChEBI" id="CHEBI:132124"/>
        <dbReference type="EC" id="1.6.5.9"/>
    </reaction>
</comment>
<evidence type="ECO:0000256" key="4">
    <source>
        <dbReference type="ARBA" id="ARBA00022827"/>
    </source>
</evidence>
<evidence type="ECO:0000256" key="8">
    <source>
        <dbReference type="ARBA" id="ARBA00047599"/>
    </source>
</evidence>
<keyword evidence="3" id="KW-0285">Flavoprotein</keyword>
<dbReference type="PRINTS" id="PR00411">
    <property type="entry name" value="PNDRDTASEI"/>
</dbReference>
<keyword evidence="13" id="KW-1185">Reference proteome</keyword>
<evidence type="ECO:0000256" key="1">
    <source>
        <dbReference type="ARBA" id="ARBA00005272"/>
    </source>
</evidence>
<evidence type="ECO:0000256" key="5">
    <source>
        <dbReference type="ARBA" id="ARBA00022946"/>
    </source>
</evidence>
<feature type="transmembrane region" description="Helical" evidence="9">
    <location>
        <begin position="373"/>
        <end position="390"/>
    </location>
</feature>
<comment type="caution">
    <text evidence="12">The sequence shown here is derived from an EMBL/GenBank/DDBJ whole genome shotgun (WGS) entry which is preliminary data.</text>
</comment>
<accession>A0A401XP08</accession>
<evidence type="ECO:0000256" key="3">
    <source>
        <dbReference type="ARBA" id="ARBA00022630"/>
    </source>
</evidence>
<dbReference type="InterPro" id="IPR054585">
    <property type="entry name" value="NDH2-like_C"/>
</dbReference>
<dbReference type="OrthoDB" id="9781621at2"/>
<dbReference type="PANTHER" id="PTHR43706">
    <property type="entry name" value="NADH DEHYDROGENASE"/>
    <property type="match status" value="1"/>
</dbReference>
<evidence type="ECO:0000259" key="10">
    <source>
        <dbReference type="Pfam" id="PF07992"/>
    </source>
</evidence>
<dbReference type="Pfam" id="PF07992">
    <property type="entry name" value="Pyr_redox_2"/>
    <property type="match status" value="1"/>
</dbReference>
<evidence type="ECO:0000256" key="6">
    <source>
        <dbReference type="ARBA" id="ARBA00023002"/>
    </source>
</evidence>
<evidence type="ECO:0000256" key="9">
    <source>
        <dbReference type="SAM" id="Phobius"/>
    </source>
</evidence>
<dbReference type="EC" id="1.6.5.9" evidence="2"/>
<feature type="domain" description="External alternative NADH-ubiquinone oxidoreductase-like C-terminal" evidence="11">
    <location>
        <begin position="350"/>
        <end position="405"/>
    </location>
</feature>
<reference evidence="12 13" key="1">
    <citation type="submission" date="2018-11" db="EMBL/GenBank/DDBJ databases">
        <title>Schleiferia aggregans sp. nov., a moderately thermophilic heterotrophic bacterium isolated from microbial mats at a terrestrial hot spring.</title>
        <authorList>
            <person name="Iino T."/>
            <person name="Ohkuma M."/>
            <person name="Haruta S."/>
        </authorList>
    </citation>
    <scope>NUCLEOTIDE SEQUENCE [LARGE SCALE GENOMIC DNA]</scope>
    <source>
        <strain evidence="12 13">LA</strain>
    </source>
</reference>
<proteinExistence type="inferred from homology"/>
<dbReference type="RefSeq" id="WP_124398795.1">
    <property type="nucleotide sequence ID" value="NZ_BHZE01000042.1"/>
</dbReference>
<comment type="similarity">
    <text evidence="1">Belongs to the NADH dehydrogenase family.</text>
</comment>
<dbReference type="GO" id="GO:0050136">
    <property type="term" value="F:NADH dehydrogenase (quinone) (non-electrogenic) activity"/>
    <property type="evidence" value="ECO:0007669"/>
    <property type="project" value="UniProtKB-EC"/>
</dbReference>
<evidence type="ECO:0000256" key="2">
    <source>
        <dbReference type="ARBA" id="ARBA00012637"/>
    </source>
</evidence>
<dbReference type="InterPro" id="IPR045024">
    <property type="entry name" value="NDH-2"/>
</dbReference>
<evidence type="ECO:0000256" key="7">
    <source>
        <dbReference type="ARBA" id="ARBA00023027"/>
    </source>
</evidence>